<organism evidence="1 2">
    <name type="scientific">Ewingella americana</name>
    <dbReference type="NCBI Taxonomy" id="41202"/>
    <lineage>
        <taxon>Bacteria</taxon>
        <taxon>Pseudomonadati</taxon>
        <taxon>Pseudomonadota</taxon>
        <taxon>Gammaproteobacteria</taxon>
        <taxon>Enterobacterales</taxon>
        <taxon>Yersiniaceae</taxon>
        <taxon>Ewingella</taxon>
    </lineage>
</organism>
<evidence type="ECO:0000313" key="2">
    <source>
        <dbReference type="Proteomes" id="UP000317663"/>
    </source>
</evidence>
<sequence>MAEATAVKNPLFAVFKLNANNIEGYTEMGGSLESKAVYSLDGNVYIRVDFTVVPEVIGKDEEEQDILTHHIYYLNVSEFFQSMTEELYNLYDDAKIVECIRYNHAPAKADHGPLDPDIIAQLKGRVSFVEVGIVK</sequence>
<proteinExistence type="predicted"/>
<dbReference type="RefSeq" id="WP_140473659.1">
    <property type="nucleotide sequence ID" value="NZ_RCZD01000008.1"/>
</dbReference>
<dbReference type="Proteomes" id="UP000317663">
    <property type="component" value="Unassembled WGS sequence"/>
</dbReference>
<evidence type="ECO:0000313" key="1">
    <source>
        <dbReference type="EMBL" id="TPG59932.1"/>
    </source>
</evidence>
<dbReference type="EMBL" id="RCZD01000008">
    <property type="protein sequence ID" value="TPG59932.1"/>
    <property type="molecule type" value="Genomic_DNA"/>
</dbReference>
<gene>
    <name evidence="1" type="ORF">EAH77_15305</name>
</gene>
<comment type="caution">
    <text evidence="1">The sequence shown here is derived from an EMBL/GenBank/DDBJ whole genome shotgun (WGS) entry which is preliminary data.</text>
</comment>
<dbReference type="AlphaFoldDB" id="A0A502GE80"/>
<accession>A0A502GE80</accession>
<protein>
    <submittedName>
        <fullName evidence="1">Uncharacterized protein</fullName>
    </submittedName>
</protein>
<reference evidence="1 2" key="1">
    <citation type="journal article" date="2019" name="Environ. Microbiol.">
        <title>Species interactions and distinct microbial communities in high Arctic permafrost affected cryosols are associated with the CH4 and CO2 gas fluxes.</title>
        <authorList>
            <person name="Altshuler I."/>
            <person name="Hamel J."/>
            <person name="Turney S."/>
            <person name="Magnuson E."/>
            <person name="Levesque R."/>
            <person name="Greer C."/>
            <person name="Whyte L.G."/>
        </authorList>
    </citation>
    <scope>NUCLEOTIDE SEQUENCE [LARGE SCALE GENOMIC DNA]</scope>
    <source>
        <strain evidence="1 2">E4</strain>
    </source>
</reference>
<keyword evidence="2" id="KW-1185">Reference proteome</keyword>
<name>A0A502GE80_9GAMM</name>